<comment type="caution">
    <text evidence="1">The sequence shown here is derived from an EMBL/GenBank/DDBJ whole genome shotgun (WGS) entry which is preliminary data.</text>
</comment>
<dbReference type="EMBL" id="JASZZX010000016">
    <property type="protein sequence ID" value="MDM3927762.1"/>
    <property type="molecule type" value="Genomic_DNA"/>
</dbReference>
<accession>A0ABT7P3B8</accession>
<evidence type="ECO:0000313" key="1">
    <source>
        <dbReference type="EMBL" id="MDM3927762.1"/>
    </source>
</evidence>
<name>A0ABT7P3B8_MYCIT</name>
<dbReference type="RefSeq" id="WP_158514595.1">
    <property type="nucleotide sequence ID" value="NZ_CP012886.2"/>
</dbReference>
<reference evidence="1" key="1">
    <citation type="submission" date="2023-06" db="EMBL/GenBank/DDBJ databases">
        <title>Itaconate inhibition of nontuberculous mycobacteria.</title>
        <authorList>
            <person name="Breen P."/>
            <person name="Zimbric M."/>
            <person name="Caverly L."/>
        </authorList>
    </citation>
    <scope>NUCLEOTIDE SEQUENCE</scope>
    <source>
        <strain evidence="1">FLAC1071</strain>
    </source>
</reference>
<sequence length="46" mass="5364">MEWTEAGSVEHAQRIAKGQQQVLLNRADRDKRATIAAWLTEDARWR</sequence>
<organism evidence="1 2">
    <name type="scientific">Mycobacterium intracellulare subsp. chimaera</name>
    <dbReference type="NCBI Taxonomy" id="222805"/>
    <lineage>
        <taxon>Bacteria</taxon>
        <taxon>Bacillati</taxon>
        <taxon>Actinomycetota</taxon>
        <taxon>Actinomycetes</taxon>
        <taxon>Mycobacteriales</taxon>
        <taxon>Mycobacteriaceae</taxon>
        <taxon>Mycobacterium</taxon>
        <taxon>Mycobacterium avium complex (MAC)</taxon>
    </lineage>
</organism>
<protein>
    <submittedName>
        <fullName evidence="1">Uncharacterized protein</fullName>
    </submittedName>
</protein>
<gene>
    <name evidence="1" type="ORF">QRB35_17265</name>
</gene>
<evidence type="ECO:0000313" key="2">
    <source>
        <dbReference type="Proteomes" id="UP001529272"/>
    </source>
</evidence>
<keyword evidence="2" id="KW-1185">Reference proteome</keyword>
<dbReference type="Proteomes" id="UP001529272">
    <property type="component" value="Unassembled WGS sequence"/>
</dbReference>
<reference evidence="1" key="2">
    <citation type="submission" date="2023-06" db="EMBL/GenBank/DDBJ databases">
        <authorList>
            <person name="Spilker T."/>
        </authorList>
    </citation>
    <scope>NUCLEOTIDE SEQUENCE</scope>
    <source>
        <strain evidence="1">FLAC1071</strain>
    </source>
</reference>
<proteinExistence type="predicted"/>